<evidence type="ECO:0000313" key="3">
    <source>
        <dbReference type="Proteomes" id="UP000183994"/>
    </source>
</evidence>
<protein>
    <submittedName>
        <fullName evidence="2">Cyclic nucleotide-binding domain-containing protein</fullName>
    </submittedName>
</protein>
<reference evidence="3" key="1">
    <citation type="submission" date="2016-11" db="EMBL/GenBank/DDBJ databases">
        <authorList>
            <person name="Varghese N."/>
            <person name="Submissions S."/>
        </authorList>
    </citation>
    <scope>NUCLEOTIDE SEQUENCE [LARGE SCALE GENOMIC DNA]</scope>
    <source>
        <strain evidence="3">DSM 16219</strain>
    </source>
</reference>
<dbReference type="AlphaFoldDB" id="A0A1M6FB32"/>
<dbReference type="PRINTS" id="PR00103">
    <property type="entry name" value="CAMPKINASE"/>
</dbReference>
<accession>A0A1M6FB32</accession>
<dbReference type="Pfam" id="PF00027">
    <property type="entry name" value="cNMP_binding"/>
    <property type="match status" value="1"/>
</dbReference>
<dbReference type="STRING" id="1121393.SAMN02745216_00769"/>
<dbReference type="PANTHER" id="PTHR24567">
    <property type="entry name" value="CRP FAMILY TRANSCRIPTIONAL REGULATORY PROTEIN"/>
    <property type="match status" value="1"/>
</dbReference>
<evidence type="ECO:0000259" key="1">
    <source>
        <dbReference type="PROSITE" id="PS50042"/>
    </source>
</evidence>
<keyword evidence="3" id="KW-1185">Reference proteome</keyword>
<dbReference type="Proteomes" id="UP000183994">
    <property type="component" value="Unassembled WGS sequence"/>
</dbReference>
<evidence type="ECO:0000313" key="2">
    <source>
        <dbReference type="EMBL" id="SHI94867.1"/>
    </source>
</evidence>
<dbReference type="PROSITE" id="PS00889">
    <property type="entry name" value="CNMP_BINDING_2"/>
    <property type="match status" value="1"/>
</dbReference>
<name>A0A1M6FB32_9BACT</name>
<dbReference type="CDD" id="cd00038">
    <property type="entry name" value="CAP_ED"/>
    <property type="match status" value="1"/>
</dbReference>
<dbReference type="GO" id="GO:0005829">
    <property type="term" value="C:cytosol"/>
    <property type="evidence" value="ECO:0007669"/>
    <property type="project" value="TreeGrafter"/>
</dbReference>
<dbReference type="PROSITE" id="PS50042">
    <property type="entry name" value="CNMP_BINDING_3"/>
    <property type="match status" value="1"/>
</dbReference>
<sequence>MTAQNNGLVGESKITNHIIDCLSFIPLFDGLSPADLKIVAKHMHFIEVDEGELVFEEGEPGDYVCFVASGSLEVIKESSKGERAALATLSRGRSIGEMALIDEFPRSATVIAKTRATLITLSRSNFNLILANHPKAGVPVLKGLSRLLSMNLRKTSGQLANLMLSYE</sequence>
<dbReference type="InterPro" id="IPR018488">
    <property type="entry name" value="cNMP-bd_CS"/>
</dbReference>
<proteinExistence type="predicted"/>
<dbReference type="InterPro" id="IPR050397">
    <property type="entry name" value="Env_Response_Regulators"/>
</dbReference>
<organism evidence="2 3">
    <name type="scientific">Desulfatibacillum alkenivorans DSM 16219</name>
    <dbReference type="NCBI Taxonomy" id="1121393"/>
    <lineage>
        <taxon>Bacteria</taxon>
        <taxon>Pseudomonadati</taxon>
        <taxon>Thermodesulfobacteriota</taxon>
        <taxon>Desulfobacteria</taxon>
        <taxon>Desulfobacterales</taxon>
        <taxon>Desulfatibacillaceae</taxon>
        <taxon>Desulfatibacillum</taxon>
    </lineage>
</organism>
<dbReference type="EMBL" id="FQZU01000003">
    <property type="protein sequence ID" value="SHI94867.1"/>
    <property type="molecule type" value="Genomic_DNA"/>
</dbReference>
<gene>
    <name evidence="2" type="ORF">SAMN02745216_00769</name>
</gene>
<dbReference type="InterPro" id="IPR018490">
    <property type="entry name" value="cNMP-bd_dom_sf"/>
</dbReference>
<dbReference type="RefSeq" id="WP_073473447.1">
    <property type="nucleotide sequence ID" value="NZ_FQZU01000003.1"/>
</dbReference>
<dbReference type="PANTHER" id="PTHR24567:SF74">
    <property type="entry name" value="HTH-TYPE TRANSCRIPTIONAL REGULATOR ARCR"/>
    <property type="match status" value="1"/>
</dbReference>
<dbReference type="SUPFAM" id="SSF51206">
    <property type="entry name" value="cAMP-binding domain-like"/>
    <property type="match status" value="1"/>
</dbReference>
<dbReference type="InterPro" id="IPR000595">
    <property type="entry name" value="cNMP-bd_dom"/>
</dbReference>
<dbReference type="GO" id="GO:0003700">
    <property type="term" value="F:DNA-binding transcription factor activity"/>
    <property type="evidence" value="ECO:0007669"/>
    <property type="project" value="TreeGrafter"/>
</dbReference>
<dbReference type="Gene3D" id="2.60.120.10">
    <property type="entry name" value="Jelly Rolls"/>
    <property type="match status" value="1"/>
</dbReference>
<dbReference type="InterPro" id="IPR014710">
    <property type="entry name" value="RmlC-like_jellyroll"/>
</dbReference>
<feature type="domain" description="Cyclic nucleotide-binding" evidence="1">
    <location>
        <begin position="27"/>
        <end position="130"/>
    </location>
</feature>
<dbReference type="SMART" id="SM00100">
    <property type="entry name" value="cNMP"/>
    <property type="match status" value="1"/>
</dbReference>